<organism evidence="1 2">
    <name type="scientific">Myodes glareolus</name>
    <name type="common">Bank vole</name>
    <name type="synonym">Clethrionomys glareolus</name>
    <dbReference type="NCBI Taxonomy" id="447135"/>
    <lineage>
        <taxon>Eukaryota</taxon>
        <taxon>Metazoa</taxon>
        <taxon>Chordata</taxon>
        <taxon>Craniata</taxon>
        <taxon>Vertebrata</taxon>
        <taxon>Euteleostomi</taxon>
        <taxon>Mammalia</taxon>
        <taxon>Eutheria</taxon>
        <taxon>Euarchontoglires</taxon>
        <taxon>Glires</taxon>
        <taxon>Rodentia</taxon>
        <taxon>Myomorpha</taxon>
        <taxon>Muroidea</taxon>
        <taxon>Cricetidae</taxon>
        <taxon>Arvicolinae</taxon>
        <taxon>Myodes</taxon>
    </lineage>
</organism>
<evidence type="ECO:0000313" key="1">
    <source>
        <dbReference type="EMBL" id="KAK7809726.1"/>
    </source>
</evidence>
<comment type="caution">
    <text evidence="1">The sequence shown here is derived from an EMBL/GenBank/DDBJ whole genome shotgun (WGS) entry which is preliminary data.</text>
</comment>
<reference evidence="1 2" key="1">
    <citation type="journal article" date="2023" name="bioRxiv">
        <title>Conserved and derived expression patterns and positive selection on dental genes reveal complex evolutionary context of ever-growing rodent molars.</title>
        <authorList>
            <person name="Calamari Z.T."/>
            <person name="Song A."/>
            <person name="Cohen E."/>
            <person name="Akter M."/>
            <person name="Roy R.D."/>
            <person name="Hallikas O."/>
            <person name="Christensen M.M."/>
            <person name="Li P."/>
            <person name="Marangoni P."/>
            <person name="Jernvall J."/>
            <person name="Klein O.D."/>
        </authorList>
    </citation>
    <scope>NUCLEOTIDE SEQUENCE [LARGE SCALE GENOMIC DNA]</scope>
    <source>
        <strain evidence="1">V071</strain>
    </source>
</reference>
<dbReference type="AlphaFoldDB" id="A0AAW0I560"/>
<keyword evidence="2" id="KW-1185">Reference proteome</keyword>
<accession>A0AAW0I560</accession>
<proteinExistence type="predicted"/>
<name>A0AAW0I560_MYOGA</name>
<dbReference type="EMBL" id="JBBHLL010000214">
    <property type="protein sequence ID" value="KAK7809726.1"/>
    <property type="molecule type" value="Genomic_DNA"/>
</dbReference>
<dbReference type="Proteomes" id="UP001488838">
    <property type="component" value="Unassembled WGS sequence"/>
</dbReference>
<evidence type="ECO:0000313" key="2">
    <source>
        <dbReference type="Proteomes" id="UP001488838"/>
    </source>
</evidence>
<gene>
    <name evidence="1" type="ORF">U0070_010522</name>
</gene>
<sequence>MEKSLKKTLLTTQQEVKDCGGLGATSLPVGLLLESKPCSLKREGPGLLSLPPQLLASCALPSRPPHSCVLVFRVPLEIRSTVCAAGVSQPLRTSEDDATLELFSQAVYSGP</sequence>
<protein>
    <submittedName>
        <fullName evidence="1">Uncharacterized protein</fullName>
    </submittedName>
</protein>